<proteinExistence type="predicted"/>
<feature type="region of interest" description="Disordered" evidence="2">
    <location>
        <begin position="1"/>
        <end position="22"/>
    </location>
</feature>
<gene>
    <name evidence="3" type="primary">EIF3A_1</name>
    <name evidence="3" type="ORF">Ciccas_007745</name>
</gene>
<feature type="region of interest" description="Disordered" evidence="2">
    <location>
        <begin position="113"/>
        <end position="134"/>
    </location>
</feature>
<dbReference type="PANTHER" id="PTHR14005">
    <property type="entry name" value="EUKARYOTIC TRANSLATION INITIATION FACTOR 3, THETA SUBUNIT"/>
    <property type="match status" value="1"/>
</dbReference>
<feature type="region of interest" description="Disordered" evidence="2">
    <location>
        <begin position="399"/>
        <end position="495"/>
    </location>
</feature>
<evidence type="ECO:0000256" key="1">
    <source>
        <dbReference type="SAM" id="Coils"/>
    </source>
</evidence>
<accession>A0ABD2Q231</accession>
<keyword evidence="4" id="KW-1185">Reference proteome</keyword>
<dbReference type="AlphaFoldDB" id="A0ABD2Q231"/>
<dbReference type="GO" id="GO:0003743">
    <property type="term" value="F:translation initiation factor activity"/>
    <property type="evidence" value="ECO:0007669"/>
    <property type="project" value="UniProtKB-KW"/>
</dbReference>
<reference evidence="3 4" key="1">
    <citation type="submission" date="2024-11" db="EMBL/GenBank/DDBJ databases">
        <title>Adaptive evolution of stress response genes in parasites aligns with host niche diversity.</title>
        <authorList>
            <person name="Hahn C."/>
            <person name="Resl P."/>
        </authorList>
    </citation>
    <scope>NUCLEOTIDE SEQUENCE [LARGE SCALE GENOMIC DNA]</scope>
    <source>
        <strain evidence="3">EGGRZ-B1_66</strain>
        <tissue evidence="3">Body</tissue>
    </source>
</reference>
<evidence type="ECO:0000313" key="4">
    <source>
        <dbReference type="Proteomes" id="UP001626550"/>
    </source>
</evidence>
<dbReference type="PANTHER" id="PTHR14005:SF0">
    <property type="entry name" value="EUKARYOTIC TRANSLATION INITIATION FACTOR 3 SUBUNIT A"/>
    <property type="match status" value="1"/>
</dbReference>
<evidence type="ECO:0000256" key="2">
    <source>
        <dbReference type="SAM" id="MobiDB-lite"/>
    </source>
</evidence>
<keyword evidence="1" id="KW-0175">Coiled coil</keyword>
<feature type="compositionally biased region" description="Polar residues" evidence="2">
    <location>
        <begin position="466"/>
        <end position="479"/>
    </location>
</feature>
<keyword evidence="3" id="KW-0396">Initiation factor</keyword>
<feature type="region of interest" description="Disordered" evidence="2">
    <location>
        <begin position="348"/>
        <end position="368"/>
    </location>
</feature>
<keyword evidence="3" id="KW-0648">Protein biosynthesis</keyword>
<comment type="caution">
    <text evidence="3">The sequence shown here is derived from an EMBL/GenBank/DDBJ whole genome shotgun (WGS) entry which is preliminary data.</text>
</comment>
<name>A0ABD2Q231_9PLAT</name>
<sequence>MGISQRKYGPLTGVPGTQPTGYSTDQLTRQLNMFGEIMQTVAKMLPNNLQSLPEKSLQTRQKLITEFQRSHKLNRIKLAGRREKIELYKKEHEQAHEKRREYEKRLEAERREQKQREQEQEELHLQEEARERERRRVEEEAAHLRRKINRQHISTLITKEAENGTPALPGGSIHGVSLVSSTGTTGTKRGASVAAGLLGATVSELKNITDDKLDTFNANEVLEKTAQEMKKKNRELKEKAKQRSQQLDYLTRAMRIVEMPLLQEQAIVDSQLAIQLAEQREEERKEKQSQLAENRKRLERLEPNIKELRSKLELMALERLKGEKEIWERRCNQEYEVRLEQRKKNLEEDMKKEEERRRQAEQERAKREQEEAAAAAAVASREIDNGYVMVDAKAVGDQQNIYRPPTRSDGPQLYRPPTSRTPLYKPKTDEPGSMRILGKGENPDKQDAWVRGSANRNSGMIRDTRANNNTFSFGNQPEVQPQDKVPAWRKMNKKR</sequence>
<dbReference type="EMBL" id="JBJKFK010001235">
    <property type="protein sequence ID" value="KAL3313654.1"/>
    <property type="molecule type" value="Genomic_DNA"/>
</dbReference>
<protein>
    <submittedName>
        <fullName evidence="3">Eukaryotic translation initiation factor 3 subunit A</fullName>
    </submittedName>
</protein>
<organism evidence="3 4">
    <name type="scientific">Cichlidogyrus casuarinus</name>
    <dbReference type="NCBI Taxonomy" id="1844966"/>
    <lineage>
        <taxon>Eukaryota</taxon>
        <taxon>Metazoa</taxon>
        <taxon>Spiralia</taxon>
        <taxon>Lophotrochozoa</taxon>
        <taxon>Platyhelminthes</taxon>
        <taxon>Monogenea</taxon>
        <taxon>Monopisthocotylea</taxon>
        <taxon>Dactylogyridea</taxon>
        <taxon>Ancyrocephalidae</taxon>
        <taxon>Cichlidogyrus</taxon>
    </lineage>
</organism>
<evidence type="ECO:0000313" key="3">
    <source>
        <dbReference type="EMBL" id="KAL3313654.1"/>
    </source>
</evidence>
<dbReference type="InterPro" id="IPR027512">
    <property type="entry name" value="EIF3A"/>
</dbReference>
<dbReference type="Proteomes" id="UP001626550">
    <property type="component" value="Unassembled WGS sequence"/>
</dbReference>
<feature type="coiled-coil region" evidence="1">
    <location>
        <begin position="219"/>
        <end position="246"/>
    </location>
</feature>